<dbReference type="AlphaFoldDB" id="A0A2W5SDI0"/>
<evidence type="ECO:0000256" key="1">
    <source>
        <dbReference type="SAM" id="Phobius"/>
    </source>
</evidence>
<dbReference type="Proteomes" id="UP000248975">
    <property type="component" value="Unassembled WGS sequence"/>
</dbReference>
<organism evidence="2 3">
    <name type="scientific">Cereibacter sphaeroides</name>
    <name type="common">Rhodobacter sphaeroides</name>
    <dbReference type="NCBI Taxonomy" id="1063"/>
    <lineage>
        <taxon>Bacteria</taxon>
        <taxon>Pseudomonadati</taxon>
        <taxon>Pseudomonadota</taxon>
        <taxon>Alphaproteobacteria</taxon>
        <taxon>Rhodobacterales</taxon>
        <taxon>Paracoccaceae</taxon>
        <taxon>Cereibacter</taxon>
    </lineage>
</organism>
<feature type="transmembrane region" description="Helical" evidence="1">
    <location>
        <begin position="202"/>
        <end position="221"/>
    </location>
</feature>
<keyword evidence="1" id="KW-0812">Transmembrane</keyword>
<comment type="caution">
    <text evidence="2">The sequence shown here is derived from an EMBL/GenBank/DDBJ whole genome shotgun (WGS) entry which is preliminary data.</text>
</comment>
<dbReference type="EMBL" id="QFQS01000001">
    <property type="protein sequence ID" value="PZR00200.1"/>
    <property type="molecule type" value="Genomic_DNA"/>
</dbReference>
<evidence type="ECO:0000313" key="2">
    <source>
        <dbReference type="EMBL" id="PZR00200.1"/>
    </source>
</evidence>
<feature type="transmembrane region" description="Helical" evidence="1">
    <location>
        <begin position="119"/>
        <end position="141"/>
    </location>
</feature>
<dbReference type="NCBIfam" id="TIGR03370">
    <property type="entry name" value="VPLPA-CTERM"/>
    <property type="match status" value="1"/>
</dbReference>
<keyword evidence="1" id="KW-1133">Transmembrane helix</keyword>
<feature type="transmembrane region" description="Helical" evidence="1">
    <location>
        <begin position="153"/>
        <end position="174"/>
    </location>
</feature>
<proteinExistence type="predicted"/>
<evidence type="ECO:0000313" key="3">
    <source>
        <dbReference type="Proteomes" id="UP000248975"/>
    </source>
</evidence>
<evidence type="ECO:0008006" key="4">
    <source>
        <dbReference type="Google" id="ProtNLM"/>
    </source>
</evidence>
<name>A0A2W5SDI0_CERSP</name>
<keyword evidence="1" id="KW-0472">Membrane</keyword>
<accession>A0A2W5SDI0</accession>
<dbReference type="InterPro" id="IPR022472">
    <property type="entry name" value="VPLPA-CTERM"/>
</dbReference>
<protein>
    <recommendedName>
        <fullName evidence="4">VPLPA-CTERM sorting domain-containing protein</fullName>
    </recommendedName>
</protein>
<sequence length="227" mass="22685">MFGACWSLVEMFRAEFLGVVAGVLLAFGPVSTNAATLSLVGGTADAIDGDFNPSNSGGAAKGDALTVFTGGAPGGLKVSGKAKVTYTFIGFEAGAVNSFVTGAGTLKNKGTGGSVFGDAISTVVSAGFLPFSFVTTGLAIANQSITNGGGSGYGLFGLAFSAISADGKSVLAFFDDGRPVDSDFDDMIVRIDISDLRMPAPVPVPAAGLLLLTALGGIAALRRRARV</sequence>
<gene>
    <name evidence="2" type="ORF">DI533_06280</name>
</gene>
<reference evidence="2 3" key="1">
    <citation type="submission" date="2017-08" db="EMBL/GenBank/DDBJ databases">
        <title>Infants hospitalized years apart are colonized by the same room-sourced microbial strains.</title>
        <authorList>
            <person name="Brooks B."/>
            <person name="Olm M.R."/>
            <person name="Firek B.A."/>
            <person name="Baker R."/>
            <person name="Thomas B.C."/>
            <person name="Morowitz M.J."/>
            <person name="Banfield J.F."/>
        </authorList>
    </citation>
    <scope>NUCLEOTIDE SEQUENCE [LARGE SCALE GENOMIC DNA]</scope>
    <source>
        <strain evidence="2">S2_003_000_R2_11</strain>
    </source>
</reference>